<dbReference type="EMBL" id="MU793658">
    <property type="protein sequence ID" value="KAJ3780765.1"/>
    <property type="molecule type" value="Genomic_DNA"/>
</dbReference>
<evidence type="ECO:0000313" key="3">
    <source>
        <dbReference type="Proteomes" id="UP001163798"/>
    </source>
</evidence>
<organism evidence="2 3">
    <name type="scientific">Lentinula aff. detonsa</name>
    <dbReference type="NCBI Taxonomy" id="2804958"/>
    <lineage>
        <taxon>Eukaryota</taxon>
        <taxon>Fungi</taxon>
        <taxon>Dikarya</taxon>
        <taxon>Basidiomycota</taxon>
        <taxon>Agaricomycotina</taxon>
        <taxon>Agaricomycetes</taxon>
        <taxon>Agaricomycetidae</taxon>
        <taxon>Agaricales</taxon>
        <taxon>Marasmiineae</taxon>
        <taxon>Omphalotaceae</taxon>
        <taxon>Lentinula</taxon>
    </lineage>
</organism>
<dbReference type="AlphaFoldDB" id="A0AA38KLG2"/>
<protein>
    <submittedName>
        <fullName evidence="2">Uncharacterized protein</fullName>
    </submittedName>
</protein>
<proteinExistence type="predicted"/>
<name>A0AA38KLG2_9AGAR</name>
<keyword evidence="3" id="KW-1185">Reference proteome</keyword>
<feature type="region of interest" description="Disordered" evidence="1">
    <location>
        <begin position="1"/>
        <end position="119"/>
    </location>
</feature>
<reference evidence="2" key="1">
    <citation type="submission" date="2022-08" db="EMBL/GenBank/DDBJ databases">
        <authorList>
            <consortium name="DOE Joint Genome Institute"/>
            <person name="Min B."/>
            <person name="Riley R."/>
            <person name="Sierra-Patev S."/>
            <person name="Naranjo-Ortiz M."/>
            <person name="Looney B."/>
            <person name="Konkel Z."/>
            <person name="Slot J.C."/>
            <person name="Sakamoto Y."/>
            <person name="Steenwyk J.L."/>
            <person name="Rokas A."/>
            <person name="Carro J."/>
            <person name="Camarero S."/>
            <person name="Ferreira P."/>
            <person name="Molpeceres G."/>
            <person name="Ruiz-Duenas F.J."/>
            <person name="Serrano A."/>
            <person name="Henrissat B."/>
            <person name="Drula E."/>
            <person name="Hughes K.W."/>
            <person name="Mata J.L."/>
            <person name="Ishikawa N.K."/>
            <person name="Vargas-Isla R."/>
            <person name="Ushijima S."/>
            <person name="Smith C.A."/>
            <person name="Ahrendt S."/>
            <person name="Andreopoulos W."/>
            <person name="He G."/>
            <person name="Labutti K."/>
            <person name="Lipzen A."/>
            <person name="Ng V."/>
            <person name="Sandor L."/>
            <person name="Barry K."/>
            <person name="Martinez A.T."/>
            <person name="Xiao Y."/>
            <person name="Gibbons J.G."/>
            <person name="Terashima K."/>
            <person name="Hibbett D.S."/>
            <person name="Grigoriev I.V."/>
        </authorList>
    </citation>
    <scope>NUCLEOTIDE SEQUENCE</scope>
    <source>
        <strain evidence="2">TFB10291</strain>
    </source>
</reference>
<feature type="compositionally biased region" description="Polar residues" evidence="1">
    <location>
        <begin position="352"/>
        <end position="394"/>
    </location>
</feature>
<feature type="compositionally biased region" description="Low complexity" evidence="1">
    <location>
        <begin position="327"/>
        <end position="336"/>
    </location>
</feature>
<dbReference type="Proteomes" id="UP001163798">
    <property type="component" value="Unassembled WGS sequence"/>
</dbReference>
<comment type="caution">
    <text evidence="2">The sequence shown here is derived from an EMBL/GenBank/DDBJ whole genome shotgun (WGS) entry which is preliminary data.</text>
</comment>
<feature type="region of interest" description="Disordered" evidence="1">
    <location>
        <begin position="204"/>
        <end position="243"/>
    </location>
</feature>
<feature type="region of interest" description="Disordered" evidence="1">
    <location>
        <begin position="301"/>
        <end position="394"/>
    </location>
</feature>
<gene>
    <name evidence="2" type="ORF">GGU10DRAFT_336900</name>
</gene>
<evidence type="ECO:0000256" key="1">
    <source>
        <dbReference type="SAM" id="MobiDB-lite"/>
    </source>
</evidence>
<feature type="compositionally biased region" description="Low complexity" evidence="1">
    <location>
        <begin position="83"/>
        <end position="93"/>
    </location>
</feature>
<accession>A0AA38KLG2</accession>
<feature type="compositionally biased region" description="Polar residues" evidence="1">
    <location>
        <begin position="14"/>
        <end position="23"/>
    </location>
</feature>
<evidence type="ECO:0000313" key="2">
    <source>
        <dbReference type="EMBL" id="KAJ3780765.1"/>
    </source>
</evidence>
<sequence length="394" mass="43964">MNPDIFSEADFAPSITTSTQLHWPSSFPPIPDESCDIAQAVSQRLRKERAERAQNSNDSSSSDSDLDSDNGLDTRSPDDHMSRSFISFSSLPSYPMQSSLPSQPEGGPSFLVPGQRNSQNSTTLNEINLQRQLAEWKRRALVAEGQVMIEQAEREAATVHAVLAGREASILKYQLNANTRKKTDTSKRFTTSARIVTSAEGKEQAIAEASKRDAKKNELEEKKKKKQDTERADFLRRAEQEREQLPFSGSLRSKLKAELQDILFALGLDIEGNVAALLLRINAHFDTETALKQDPRYIGLFSKPSGKRKQAAEDHSETMQPSPPIHHSPSPIHSQPLIPPRPRPRPRIRHIVQNTMHDSTRIFTDTSPRPFGTSSPQPFGPSSTQHFNEQSPSP</sequence>